<dbReference type="FunFam" id="1.25.40.10:FF:000158">
    <property type="entry name" value="pentatricopeptide repeat-containing protein At2g33680"/>
    <property type="match status" value="1"/>
</dbReference>
<dbReference type="Proteomes" id="UP000825935">
    <property type="component" value="Chromosome 28"/>
</dbReference>
<dbReference type="InterPro" id="IPR046848">
    <property type="entry name" value="E_motif"/>
</dbReference>
<keyword evidence="1" id="KW-0677">Repeat</keyword>
<dbReference type="PANTHER" id="PTHR47926">
    <property type="entry name" value="PENTATRICOPEPTIDE REPEAT-CONTAINING PROTEIN"/>
    <property type="match status" value="1"/>
</dbReference>
<dbReference type="PANTHER" id="PTHR47926:SF533">
    <property type="entry name" value="DYW DOMAIN-CONTAINING PROTEIN"/>
    <property type="match status" value="1"/>
</dbReference>
<proteinExistence type="predicted"/>
<feature type="repeat" description="PPR" evidence="2">
    <location>
        <begin position="495"/>
        <end position="529"/>
    </location>
</feature>
<dbReference type="OMA" id="MLHEVCA"/>
<dbReference type="Pfam" id="PF01535">
    <property type="entry name" value="PPR"/>
    <property type="match status" value="5"/>
</dbReference>
<sequence length="647" mass="71178">MKFWLSVACEPTAHRIIAWRGRSTCRGQICFLSITANAQEALTVKLDAHVIAPESCNVDVEVSIRSVSALLRSFKRSEELVGGRDLHSLLCKFGLDASTFLSNCLIDMYGRLSHVAEAHAVFRRILEPNIYSFNIMLKILSRNSMLHEVCALFDRIPTPDLYSWTILMNAYGQSGFLDDAMDVFQRIDKKNVVVWTAIIGLHSQNQRGQEALDLFFRMQMEGFTGNNLTLTCALDACAITGSIEEGQNIHSYIFFQNCTMDIELATSLINMYGKCGNLSDAWKCFSFSPCQNVAPWTAMISALSKHGHSIEALHLLCKMQLLGIKPDNIAYVCVLEACASIDSLEAGQLIHMSIIDAGFYGNGAYVENALVVMYGILSSVDDAQSVFHNSSNRGVVSLTAMAGALLQAGHGKETLELFSQALLEGTVLDKIILLCAVDACASLASLDKGLEIHTIVLNGGHCQDLEVGNALVNMYGKCAALHHASSVLFKMSRRDIFSWNTLISACVQNGGEEQVWSLLYKMELEGLKADETTFHSILTACSHAGWNEMGKYTFCLLINDEFILPCADYHVCMVDLLGRSGLLEEAEYAAHVVNHGKNALAWLCLLGACKVHGDVERGLKAARFCMEMDPKNSAVYILLSNIYSMSD</sequence>
<dbReference type="EMBL" id="CM035433">
    <property type="protein sequence ID" value="KAH7292823.1"/>
    <property type="molecule type" value="Genomic_DNA"/>
</dbReference>
<organism evidence="3 4">
    <name type="scientific">Ceratopteris richardii</name>
    <name type="common">Triangle waterfern</name>
    <dbReference type="NCBI Taxonomy" id="49495"/>
    <lineage>
        <taxon>Eukaryota</taxon>
        <taxon>Viridiplantae</taxon>
        <taxon>Streptophyta</taxon>
        <taxon>Embryophyta</taxon>
        <taxon>Tracheophyta</taxon>
        <taxon>Polypodiopsida</taxon>
        <taxon>Polypodiidae</taxon>
        <taxon>Polypodiales</taxon>
        <taxon>Pteridineae</taxon>
        <taxon>Pteridaceae</taxon>
        <taxon>Parkerioideae</taxon>
        <taxon>Ceratopteris</taxon>
    </lineage>
</organism>
<evidence type="ECO:0000256" key="2">
    <source>
        <dbReference type="PROSITE-ProRule" id="PRU00708"/>
    </source>
</evidence>
<dbReference type="Pfam" id="PF20431">
    <property type="entry name" value="E_motif"/>
    <property type="match status" value="1"/>
</dbReference>
<evidence type="ECO:0008006" key="5">
    <source>
        <dbReference type="Google" id="ProtNLM"/>
    </source>
</evidence>
<comment type="caution">
    <text evidence="3">The sequence shown here is derived from an EMBL/GenBank/DDBJ whole genome shotgun (WGS) entry which is preliminary data.</text>
</comment>
<dbReference type="NCBIfam" id="TIGR00756">
    <property type="entry name" value="PPR"/>
    <property type="match status" value="4"/>
</dbReference>
<feature type="repeat" description="PPR" evidence="2">
    <location>
        <begin position="160"/>
        <end position="194"/>
    </location>
</feature>
<dbReference type="GO" id="GO:0003723">
    <property type="term" value="F:RNA binding"/>
    <property type="evidence" value="ECO:0007669"/>
    <property type="project" value="InterPro"/>
</dbReference>
<keyword evidence="4" id="KW-1185">Reference proteome</keyword>
<dbReference type="Gene3D" id="1.25.40.10">
    <property type="entry name" value="Tetratricopeptide repeat domain"/>
    <property type="match status" value="5"/>
</dbReference>
<gene>
    <name evidence="3" type="ORF">KP509_28G000400</name>
</gene>
<dbReference type="InterPro" id="IPR002885">
    <property type="entry name" value="PPR_rpt"/>
</dbReference>
<dbReference type="InterPro" id="IPR046960">
    <property type="entry name" value="PPR_At4g14850-like_plant"/>
</dbReference>
<dbReference type="PROSITE" id="PS51375">
    <property type="entry name" value="PPR"/>
    <property type="match status" value="3"/>
</dbReference>
<accession>A0A8T2RBD9</accession>
<dbReference type="GO" id="GO:0009451">
    <property type="term" value="P:RNA modification"/>
    <property type="evidence" value="ECO:0007669"/>
    <property type="project" value="InterPro"/>
</dbReference>
<dbReference type="InterPro" id="IPR011990">
    <property type="entry name" value="TPR-like_helical_dom_sf"/>
</dbReference>
<dbReference type="Pfam" id="PF13041">
    <property type="entry name" value="PPR_2"/>
    <property type="match status" value="2"/>
</dbReference>
<dbReference type="GO" id="GO:0048731">
    <property type="term" value="P:system development"/>
    <property type="evidence" value="ECO:0007669"/>
    <property type="project" value="UniProtKB-ARBA"/>
</dbReference>
<dbReference type="OrthoDB" id="1907548at2759"/>
<evidence type="ECO:0000256" key="1">
    <source>
        <dbReference type="ARBA" id="ARBA00022737"/>
    </source>
</evidence>
<evidence type="ECO:0000313" key="4">
    <source>
        <dbReference type="Proteomes" id="UP000825935"/>
    </source>
</evidence>
<dbReference type="AlphaFoldDB" id="A0A8T2RBD9"/>
<feature type="repeat" description="PPR" evidence="2">
    <location>
        <begin position="292"/>
        <end position="326"/>
    </location>
</feature>
<protein>
    <recommendedName>
        <fullName evidence="5">Pentatricopeptide repeat-containing protein</fullName>
    </recommendedName>
</protein>
<reference evidence="3" key="1">
    <citation type="submission" date="2021-08" db="EMBL/GenBank/DDBJ databases">
        <title>WGS assembly of Ceratopteris richardii.</title>
        <authorList>
            <person name="Marchant D.B."/>
            <person name="Chen G."/>
            <person name="Jenkins J."/>
            <person name="Shu S."/>
            <person name="Leebens-Mack J."/>
            <person name="Grimwood J."/>
            <person name="Schmutz J."/>
            <person name="Soltis P."/>
            <person name="Soltis D."/>
            <person name="Chen Z.-H."/>
        </authorList>
    </citation>
    <scope>NUCLEOTIDE SEQUENCE</scope>
    <source>
        <strain evidence="3">Whitten #5841</strain>
        <tissue evidence="3">Leaf</tissue>
    </source>
</reference>
<name>A0A8T2RBD9_CERRI</name>
<evidence type="ECO:0000313" key="3">
    <source>
        <dbReference type="EMBL" id="KAH7292823.1"/>
    </source>
</evidence>